<comment type="caution">
    <text evidence="1">The sequence shown here is derived from an EMBL/GenBank/DDBJ whole genome shotgun (WGS) entry which is preliminary data.</text>
</comment>
<dbReference type="AlphaFoldDB" id="A0A2A2SFN1"/>
<keyword evidence="2" id="KW-1185">Reference proteome</keyword>
<dbReference type="Proteomes" id="UP000218151">
    <property type="component" value="Unassembled WGS sequence"/>
</dbReference>
<sequence length="101" mass="11298">MRYAGRRRETRHVRVELVVRQIGYGLAAQKLAGVSIHARDHSPDWWEWLGGGFVRGSATSDEVTNQFSEREALLFHSEGRPRKTGIINVAAETARVANPAD</sequence>
<evidence type="ECO:0000313" key="1">
    <source>
        <dbReference type="EMBL" id="PAX08013.1"/>
    </source>
</evidence>
<dbReference type="EMBL" id="NSLI01000003">
    <property type="protein sequence ID" value="PAX08013.1"/>
    <property type="molecule type" value="Genomic_DNA"/>
</dbReference>
<evidence type="ECO:0000313" key="2">
    <source>
        <dbReference type="Proteomes" id="UP000218151"/>
    </source>
</evidence>
<protein>
    <submittedName>
        <fullName evidence="1">Uncharacterized protein</fullName>
    </submittedName>
</protein>
<name>A0A2A2SFN1_9SPHN</name>
<gene>
    <name evidence="1" type="ORF">CKY28_10465</name>
</gene>
<accession>A0A2A2SFN1</accession>
<organism evidence="1 2">
    <name type="scientific">Sphingomonas lenta</name>
    <dbReference type="NCBI Taxonomy" id="1141887"/>
    <lineage>
        <taxon>Bacteria</taxon>
        <taxon>Pseudomonadati</taxon>
        <taxon>Pseudomonadota</taxon>
        <taxon>Alphaproteobacteria</taxon>
        <taxon>Sphingomonadales</taxon>
        <taxon>Sphingomonadaceae</taxon>
        <taxon>Sphingomonas</taxon>
    </lineage>
</organism>
<reference evidence="2" key="1">
    <citation type="submission" date="2017-09" db="EMBL/GenBank/DDBJ databases">
        <authorList>
            <person name="Feng G."/>
            <person name="Zhu H."/>
        </authorList>
    </citation>
    <scope>NUCLEOTIDE SEQUENCE [LARGE SCALE GENOMIC DNA]</scope>
    <source>
        <strain evidence="2">1PNM-20</strain>
    </source>
</reference>
<proteinExistence type="predicted"/>